<keyword evidence="1" id="KW-0472">Membrane</keyword>
<organism evidence="2 3">
    <name type="scientific">Puccinia sorghi</name>
    <dbReference type="NCBI Taxonomy" id="27349"/>
    <lineage>
        <taxon>Eukaryota</taxon>
        <taxon>Fungi</taxon>
        <taxon>Dikarya</taxon>
        <taxon>Basidiomycota</taxon>
        <taxon>Pucciniomycotina</taxon>
        <taxon>Pucciniomycetes</taxon>
        <taxon>Pucciniales</taxon>
        <taxon>Pucciniaceae</taxon>
        <taxon>Puccinia</taxon>
    </lineage>
</organism>
<comment type="caution">
    <text evidence="2">The sequence shown here is derived from an EMBL/GenBank/DDBJ whole genome shotgun (WGS) entry which is preliminary data.</text>
</comment>
<feature type="transmembrane region" description="Helical" evidence="1">
    <location>
        <begin position="84"/>
        <end position="107"/>
    </location>
</feature>
<evidence type="ECO:0000313" key="2">
    <source>
        <dbReference type="EMBL" id="KNZ48656.1"/>
    </source>
</evidence>
<dbReference type="VEuPathDB" id="FungiDB:VP01_5509g1"/>
<sequence length="338" mass="38709">MAVHHGDKMLAVGRGASPLSFKKTQRQKLNRVALVDVKTGLGGECQWEWFVLQGGKKRIGLQRIFDFPLEYHELHCQVTTKFLLFGRVVLVFLLMLNGGFCMIVFKIKNEYQVQKMMTISDMSYDHFKTIHKGGSKRDPPTLDLQPTGRCGTGPGGLRNQFLVHKWGSQNNFCTSLYRVRNSTVKFISPKKKTSICFSECIFFLLQSNEFCVGKKVKLTKLHCFAIRKNIFRKPGVLPKILKSYSDQICCNLTPKKINETKFHILGIIPATPICVLKIDSVTHLDQRRNILWVADPKWVGSVSNPQHKSLSMNHLIFLMILHSLLEFKYNQVPLRNLD</sequence>
<gene>
    <name evidence="2" type="ORF">VP01_5509g1</name>
</gene>
<dbReference type="Proteomes" id="UP000037035">
    <property type="component" value="Unassembled WGS sequence"/>
</dbReference>
<accession>A0A0L6UJC6</accession>
<keyword evidence="1" id="KW-1133">Transmembrane helix</keyword>
<reference evidence="2 3" key="1">
    <citation type="submission" date="2015-08" db="EMBL/GenBank/DDBJ databases">
        <title>Next Generation Sequencing and Analysis of the Genome of Puccinia sorghi L Schw, the Causal Agent of Maize Common Rust.</title>
        <authorList>
            <person name="Rochi L."/>
            <person name="Burguener G."/>
            <person name="Darino M."/>
            <person name="Turjanski A."/>
            <person name="Kreff E."/>
            <person name="Dieguez M.J."/>
            <person name="Sacco F."/>
        </authorList>
    </citation>
    <scope>NUCLEOTIDE SEQUENCE [LARGE SCALE GENOMIC DNA]</scope>
    <source>
        <strain evidence="2 3">RO10H11247</strain>
    </source>
</reference>
<dbReference type="EMBL" id="LAVV01010730">
    <property type="protein sequence ID" value="KNZ48656.1"/>
    <property type="molecule type" value="Genomic_DNA"/>
</dbReference>
<keyword evidence="3" id="KW-1185">Reference proteome</keyword>
<evidence type="ECO:0000256" key="1">
    <source>
        <dbReference type="SAM" id="Phobius"/>
    </source>
</evidence>
<dbReference type="AlphaFoldDB" id="A0A0L6UJC6"/>
<proteinExistence type="predicted"/>
<keyword evidence="1" id="KW-0812">Transmembrane</keyword>
<name>A0A0L6UJC6_9BASI</name>
<evidence type="ECO:0000313" key="3">
    <source>
        <dbReference type="Proteomes" id="UP000037035"/>
    </source>
</evidence>
<protein>
    <submittedName>
        <fullName evidence="2">Uncharacterized protein</fullName>
    </submittedName>
</protein>